<organism evidence="1 2">
    <name type="scientific">Roseibium marinum</name>
    <dbReference type="NCBI Taxonomy" id="281252"/>
    <lineage>
        <taxon>Bacteria</taxon>
        <taxon>Pseudomonadati</taxon>
        <taxon>Pseudomonadota</taxon>
        <taxon>Alphaproteobacteria</taxon>
        <taxon>Hyphomicrobiales</taxon>
        <taxon>Stappiaceae</taxon>
        <taxon>Roseibium</taxon>
    </lineage>
</organism>
<dbReference type="EMBL" id="PPCN01000002">
    <property type="protein sequence ID" value="POF32966.1"/>
    <property type="molecule type" value="Genomic_DNA"/>
</dbReference>
<protein>
    <submittedName>
        <fullName evidence="1">Uncharacterized protein</fullName>
    </submittedName>
</protein>
<sequence>MSLPGHEFAIARYHPRAVVPLDLWTVPPFTFKVYGLSDQGRTLDGDEVAEARVLIAARLADIEVEPGQQYPGFVILHKGSEGMTLTSHWSVEGCILCQDLLRRPYNGEDPIAAIRPHVVGCIWELALINHERTVWQKTMMPIKPNVVAPDLEAYLQSWFEEASV</sequence>
<reference evidence="1 2" key="1">
    <citation type="submission" date="2018-01" db="EMBL/GenBank/DDBJ databases">
        <title>Genomic Encyclopedia of Archaeal and Bacterial Type Strains, Phase II (KMG-II): from individual species to whole genera.</title>
        <authorList>
            <person name="Goeker M."/>
        </authorList>
    </citation>
    <scope>NUCLEOTIDE SEQUENCE [LARGE SCALE GENOMIC DNA]</scope>
    <source>
        <strain evidence="1 2">DSM 17023</strain>
    </source>
</reference>
<evidence type="ECO:0000313" key="1">
    <source>
        <dbReference type="EMBL" id="POF32966.1"/>
    </source>
</evidence>
<keyword evidence="2" id="KW-1185">Reference proteome</keyword>
<name>A0A2S3UZ44_9HYPH</name>
<proteinExistence type="predicted"/>
<comment type="caution">
    <text evidence="1">The sequence shown here is derived from an EMBL/GenBank/DDBJ whole genome shotgun (WGS) entry which is preliminary data.</text>
</comment>
<accession>A0A2S3UZ44</accession>
<gene>
    <name evidence="1" type="ORF">CLV41_102372</name>
</gene>
<dbReference type="AlphaFoldDB" id="A0A2S3UZ44"/>
<dbReference type="Proteomes" id="UP000236959">
    <property type="component" value="Unassembled WGS sequence"/>
</dbReference>
<evidence type="ECO:0000313" key="2">
    <source>
        <dbReference type="Proteomes" id="UP000236959"/>
    </source>
</evidence>